<dbReference type="Pfam" id="PF13561">
    <property type="entry name" value="adh_short_C2"/>
    <property type="match status" value="1"/>
</dbReference>
<name>A0A368XK24_9BURK</name>
<dbReference type="Proteomes" id="UP000252884">
    <property type="component" value="Unassembled WGS sequence"/>
</dbReference>
<protein>
    <submittedName>
        <fullName evidence="3">NAD(P)-dependent dehydrogenase (Short-subunit alcohol dehydrogenase family)</fullName>
    </submittedName>
</protein>
<dbReference type="CDD" id="cd05233">
    <property type="entry name" value="SDR_c"/>
    <property type="match status" value="1"/>
</dbReference>
<dbReference type="PRINTS" id="PR00081">
    <property type="entry name" value="GDHRDH"/>
</dbReference>
<comment type="similarity">
    <text evidence="1">Belongs to the short-chain dehydrogenases/reductases (SDR) family.</text>
</comment>
<dbReference type="NCBIfam" id="NF005559">
    <property type="entry name" value="PRK07231.1"/>
    <property type="match status" value="1"/>
</dbReference>
<evidence type="ECO:0000313" key="3">
    <source>
        <dbReference type="EMBL" id="RCW67526.1"/>
    </source>
</evidence>
<dbReference type="InterPro" id="IPR057326">
    <property type="entry name" value="KR_dom"/>
</dbReference>
<gene>
    <name evidence="3" type="ORF">DES41_109249</name>
</gene>
<keyword evidence="4" id="KW-1185">Reference proteome</keyword>
<feature type="domain" description="Ketoreductase" evidence="2">
    <location>
        <begin position="13"/>
        <end position="193"/>
    </location>
</feature>
<organism evidence="3 4">
    <name type="scientific">Pseudorhodoferax soli</name>
    <dbReference type="NCBI Taxonomy" id="545864"/>
    <lineage>
        <taxon>Bacteria</taxon>
        <taxon>Pseudomonadati</taxon>
        <taxon>Pseudomonadota</taxon>
        <taxon>Betaproteobacteria</taxon>
        <taxon>Burkholderiales</taxon>
        <taxon>Comamonadaceae</taxon>
    </lineage>
</organism>
<dbReference type="InterPro" id="IPR002347">
    <property type="entry name" value="SDR_fam"/>
</dbReference>
<dbReference type="FunFam" id="3.40.50.720:FF:000084">
    <property type="entry name" value="Short-chain dehydrogenase reductase"/>
    <property type="match status" value="1"/>
</dbReference>
<evidence type="ECO:0000313" key="4">
    <source>
        <dbReference type="Proteomes" id="UP000252884"/>
    </source>
</evidence>
<accession>A0A368XK24</accession>
<evidence type="ECO:0000259" key="2">
    <source>
        <dbReference type="SMART" id="SM00822"/>
    </source>
</evidence>
<dbReference type="PANTHER" id="PTHR43943:SF2">
    <property type="entry name" value="DEHYDROGENASE_REDUCTASE 4"/>
    <property type="match status" value="1"/>
</dbReference>
<dbReference type="SUPFAM" id="SSF51735">
    <property type="entry name" value="NAD(P)-binding Rossmann-fold domains"/>
    <property type="match status" value="1"/>
</dbReference>
<dbReference type="EMBL" id="QPJK01000009">
    <property type="protein sequence ID" value="RCW67526.1"/>
    <property type="molecule type" value="Genomic_DNA"/>
</dbReference>
<dbReference type="OrthoDB" id="9806974at2"/>
<dbReference type="RefSeq" id="WP_114471024.1">
    <property type="nucleotide sequence ID" value="NZ_QPJK01000009.1"/>
</dbReference>
<dbReference type="PRINTS" id="PR00080">
    <property type="entry name" value="SDRFAMILY"/>
</dbReference>
<dbReference type="AlphaFoldDB" id="A0A368XK24"/>
<proteinExistence type="inferred from homology"/>
<dbReference type="SMART" id="SM00822">
    <property type="entry name" value="PKS_KR"/>
    <property type="match status" value="1"/>
</dbReference>
<dbReference type="Gene3D" id="3.40.50.720">
    <property type="entry name" value="NAD(P)-binding Rossmann-like Domain"/>
    <property type="match status" value="1"/>
</dbReference>
<sequence>MSRSTELFGLPGRVALVTGAASGIGWAIAELLAQQGAAVVLVDRDAQACAQAACTLQSAGAQALALACDVGIGASVAQTAEAALRWQGRIDVLVCNAGMQGPAAPLAQASDDDWQRVFDVNLRGAARFADRLLPAMVDGGGGSVVLMASIAGLRGNGRIGLYGLSKAALAQLARNLAVEWGPRGVRVNAVSPGLVRTPLAAPLLEDAAFLQRRLAATPLRRVGEPHEVAGVVAMLASAAGAFITGQNIVVDGGTLVSDGS</sequence>
<evidence type="ECO:0000256" key="1">
    <source>
        <dbReference type="ARBA" id="ARBA00006484"/>
    </source>
</evidence>
<reference evidence="3 4" key="1">
    <citation type="submission" date="2018-07" db="EMBL/GenBank/DDBJ databases">
        <title>Genomic Encyclopedia of Type Strains, Phase IV (KMG-IV): sequencing the most valuable type-strain genomes for metagenomic binning, comparative biology and taxonomic classification.</title>
        <authorList>
            <person name="Goeker M."/>
        </authorList>
    </citation>
    <scope>NUCLEOTIDE SEQUENCE [LARGE SCALE GENOMIC DNA]</scope>
    <source>
        <strain evidence="3 4">DSM 21634</strain>
    </source>
</reference>
<comment type="caution">
    <text evidence="3">The sequence shown here is derived from an EMBL/GenBank/DDBJ whole genome shotgun (WGS) entry which is preliminary data.</text>
</comment>
<dbReference type="InterPro" id="IPR036291">
    <property type="entry name" value="NAD(P)-bd_dom_sf"/>
</dbReference>
<dbReference type="PANTHER" id="PTHR43943">
    <property type="entry name" value="DEHYDROGENASE/REDUCTASE (SDR FAMILY) MEMBER 4"/>
    <property type="match status" value="1"/>
</dbReference>